<keyword evidence="2" id="KW-1185">Reference proteome</keyword>
<dbReference type="AlphaFoldDB" id="A0AA38HIY1"/>
<sequence>MPGLVLMSSTSDTSYENTGKLLLQTQPMLFDLSPYYLPFLASSFGGKHSIQIVNLVSYLKFLIKDCRNSAQKGKPGLEVYDINVQGDIIREEGVVAFISGLSQEYSNDHLGYCEAIIFPSCAYSCTLG</sequence>
<evidence type="ECO:0000313" key="1">
    <source>
        <dbReference type="EMBL" id="KAJ3622589.1"/>
    </source>
</evidence>
<gene>
    <name evidence="1" type="ORF">Zmor_004482</name>
</gene>
<organism evidence="1 2">
    <name type="scientific">Zophobas morio</name>
    <dbReference type="NCBI Taxonomy" id="2755281"/>
    <lineage>
        <taxon>Eukaryota</taxon>
        <taxon>Metazoa</taxon>
        <taxon>Ecdysozoa</taxon>
        <taxon>Arthropoda</taxon>
        <taxon>Hexapoda</taxon>
        <taxon>Insecta</taxon>
        <taxon>Pterygota</taxon>
        <taxon>Neoptera</taxon>
        <taxon>Endopterygota</taxon>
        <taxon>Coleoptera</taxon>
        <taxon>Polyphaga</taxon>
        <taxon>Cucujiformia</taxon>
        <taxon>Tenebrionidae</taxon>
        <taxon>Zophobas</taxon>
    </lineage>
</organism>
<comment type="caution">
    <text evidence="1">The sequence shown here is derived from an EMBL/GenBank/DDBJ whole genome shotgun (WGS) entry which is preliminary data.</text>
</comment>
<proteinExistence type="predicted"/>
<evidence type="ECO:0000313" key="2">
    <source>
        <dbReference type="Proteomes" id="UP001168821"/>
    </source>
</evidence>
<accession>A0AA38HIY1</accession>
<dbReference type="EMBL" id="JALNTZ010001883">
    <property type="protein sequence ID" value="KAJ3622589.1"/>
    <property type="molecule type" value="Genomic_DNA"/>
</dbReference>
<protein>
    <submittedName>
        <fullName evidence="1">Uncharacterized protein</fullName>
    </submittedName>
</protein>
<reference evidence="1" key="1">
    <citation type="journal article" date="2023" name="G3 (Bethesda)">
        <title>Whole genome assemblies of Zophobas morio and Tenebrio molitor.</title>
        <authorList>
            <person name="Kaur S."/>
            <person name="Stinson S.A."/>
            <person name="diCenzo G.C."/>
        </authorList>
    </citation>
    <scope>NUCLEOTIDE SEQUENCE</scope>
    <source>
        <strain evidence="1">QUZm001</strain>
    </source>
</reference>
<name>A0AA38HIY1_9CUCU</name>
<dbReference type="Proteomes" id="UP001168821">
    <property type="component" value="Unassembled WGS sequence"/>
</dbReference>